<dbReference type="RefSeq" id="WP_145362220.1">
    <property type="nucleotide sequence ID" value="NZ_CP036268.1"/>
</dbReference>
<feature type="chain" id="PRO_5022120583" description="PDZ domain-containing protein" evidence="1">
    <location>
        <begin position="26"/>
        <end position="248"/>
    </location>
</feature>
<evidence type="ECO:0008006" key="4">
    <source>
        <dbReference type="Google" id="ProtNLM"/>
    </source>
</evidence>
<keyword evidence="1" id="KW-0732">Signal</keyword>
<evidence type="ECO:0000313" key="3">
    <source>
        <dbReference type="Proteomes" id="UP000317318"/>
    </source>
</evidence>
<dbReference type="Proteomes" id="UP000317318">
    <property type="component" value="Chromosome"/>
</dbReference>
<evidence type="ECO:0000256" key="1">
    <source>
        <dbReference type="SAM" id="SignalP"/>
    </source>
</evidence>
<evidence type="ECO:0000313" key="2">
    <source>
        <dbReference type="EMBL" id="QDT35969.1"/>
    </source>
</evidence>
<reference evidence="2 3" key="1">
    <citation type="submission" date="2019-02" db="EMBL/GenBank/DDBJ databases">
        <title>Deep-cultivation of Planctomycetes and their phenomic and genomic characterization uncovers novel biology.</title>
        <authorList>
            <person name="Wiegand S."/>
            <person name="Jogler M."/>
            <person name="Boedeker C."/>
            <person name="Pinto D."/>
            <person name="Vollmers J."/>
            <person name="Rivas-Marin E."/>
            <person name="Kohn T."/>
            <person name="Peeters S.H."/>
            <person name="Heuer A."/>
            <person name="Rast P."/>
            <person name="Oberbeckmann S."/>
            <person name="Bunk B."/>
            <person name="Jeske O."/>
            <person name="Meyerdierks A."/>
            <person name="Storesund J.E."/>
            <person name="Kallscheuer N."/>
            <person name="Luecker S."/>
            <person name="Lage O.M."/>
            <person name="Pohl T."/>
            <person name="Merkel B.J."/>
            <person name="Hornburger P."/>
            <person name="Mueller R.-W."/>
            <person name="Bruemmer F."/>
            <person name="Labrenz M."/>
            <person name="Spormann A.M."/>
            <person name="Op den Camp H."/>
            <person name="Overmann J."/>
            <person name="Amann R."/>
            <person name="Jetten M.S.M."/>
            <person name="Mascher T."/>
            <person name="Medema M.H."/>
            <person name="Devos D.P."/>
            <person name="Kaster A.-K."/>
            <person name="Ovreas L."/>
            <person name="Rohde M."/>
            <person name="Galperin M.Y."/>
            <person name="Jogler C."/>
        </authorList>
    </citation>
    <scope>NUCLEOTIDE SEQUENCE [LARGE SCALE GENOMIC DNA]</scope>
    <source>
        <strain evidence="2 3">Pan189</strain>
    </source>
</reference>
<keyword evidence="3" id="KW-1185">Reference proteome</keyword>
<protein>
    <recommendedName>
        <fullName evidence="4">PDZ domain-containing protein</fullName>
    </recommendedName>
</protein>
<feature type="signal peptide" evidence="1">
    <location>
        <begin position="1"/>
        <end position="25"/>
    </location>
</feature>
<gene>
    <name evidence="2" type="ORF">Pan189_03240</name>
</gene>
<dbReference type="EMBL" id="CP036268">
    <property type="protein sequence ID" value="QDT35969.1"/>
    <property type="molecule type" value="Genomic_DNA"/>
</dbReference>
<proteinExistence type="predicted"/>
<organism evidence="2 3">
    <name type="scientific">Stratiformator vulcanicus</name>
    <dbReference type="NCBI Taxonomy" id="2527980"/>
    <lineage>
        <taxon>Bacteria</taxon>
        <taxon>Pseudomonadati</taxon>
        <taxon>Planctomycetota</taxon>
        <taxon>Planctomycetia</taxon>
        <taxon>Planctomycetales</taxon>
        <taxon>Planctomycetaceae</taxon>
        <taxon>Stratiformator</taxon>
    </lineage>
</organism>
<dbReference type="KEGG" id="svp:Pan189_03240"/>
<sequence precursor="true">MVYRLVSIVTAILLMSVFTPHFSNAQEKTITNRTASPLRLTLSTRQGRRFTSPLLEKNKSWKADIPRGNYDAVVEYPNGVSAQLSDGTMITLQPGHREQFGQLSFTDPRKSVANLSRKLVESTVLREDPTSGEIRQEVRGRFVYLAVLGAQDINQDGLRFGITLTNHSRGVRIIKAHANMPSRNCADANGQRGLSLETNDIITHVNGRQITGSASMLKAVAESPQDMTFRVLDRNTGRTMQLSTLLAW</sequence>
<dbReference type="AlphaFoldDB" id="A0A517QWC3"/>
<accession>A0A517QWC3</accession>
<name>A0A517QWC3_9PLAN</name>